<dbReference type="GO" id="GO:0000981">
    <property type="term" value="F:DNA-binding transcription factor activity, RNA polymerase II-specific"/>
    <property type="evidence" value="ECO:0007669"/>
    <property type="project" value="InterPro"/>
</dbReference>
<reference evidence="6 7" key="1">
    <citation type="submission" date="2023-01" db="EMBL/GenBank/DDBJ databases">
        <title>Analysis of 21 Apiospora genomes using comparative genomics revels a genus with tremendous synthesis potential of carbohydrate active enzymes and secondary metabolites.</title>
        <authorList>
            <person name="Sorensen T."/>
        </authorList>
    </citation>
    <scope>NUCLEOTIDE SEQUENCE [LARGE SCALE GENOMIC DNA]</scope>
    <source>
        <strain evidence="6 7">CBS 117206</strain>
    </source>
</reference>
<dbReference type="CDD" id="cd00067">
    <property type="entry name" value="GAL4"/>
    <property type="match status" value="1"/>
</dbReference>
<dbReference type="Gene3D" id="4.10.240.10">
    <property type="entry name" value="Zn(2)-C6 fungal-type DNA-binding domain"/>
    <property type="match status" value="1"/>
</dbReference>
<dbReference type="InterPro" id="IPR007219">
    <property type="entry name" value="XnlR_reg_dom"/>
</dbReference>
<dbReference type="GO" id="GO:0005634">
    <property type="term" value="C:nucleus"/>
    <property type="evidence" value="ECO:0007669"/>
    <property type="project" value="UniProtKB-SubCell"/>
</dbReference>
<dbReference type="Proteomes" id="UP001392437">
    <property type="component" value="Unassembled WGS sequence"/>
</dbReference>
<comment type="caution">
    <text evidence="6">The sequence shown here is derived from an EMBL/GenBank/DDBJ whole genome shotgun (WGS) entry which is preliminary data.</text>
</comment>
<dbReference type="Pfam" id="PF00172">
    <property type="entry name" value="Zn_clus"/>
    <property type="match status" value="1"/>
</dbReference>
<dbReference type="Pfam" id="PF04082">
    <property type="entry name" value="Fungal_trans"/>
    <property type="match status" value="1"/>
</dbReference>
<dbReference type="EMBL" id="JAQQWP010000002">
    <property type="protein sequence ID" value="KAK8129728.1"/>
    <property type="molecule type" value="Genomic_DNA"/>
</dbReference>
<keyword evidence="7" id="KW-1185">Reference proteome</keyword>
<dbReference type="PROSITE" id="PS50048">
    <property type="entry name" value="ZN2_CY6_FUNGAL_2"/>
    <property type="match status" value="1"/>
</dbReference>
<evidence type="ECO:0000313" key="6">
    <source>
        <dbReference type="EMBL" id="KAK8129728.1"/>
    </source>
</evidence>
<feature type="compositionally biased region" description="Polar residues" evidence="4">
    <location>
        <begin position="86"/>
        <end position="101"/>
    </location>
</feature>
<comment type="subcellular location">
    <subcellularLocation>
        <location evidence="1">Nucleus</location>
    </subcellularLocation>
</comment>
<dbReference type="AlphaFoldDB" id="A0AAW0R7E6"/>
<evidence type="ECO:0000256" key="4">
    <source>
        <dbReference type="SAM" id="MobiDB-lite"/>
    </source>
</evidence>
<evidence type="ECO:0000256" key="1">
    <source>
        <dbReference type="ARBA" id="ARBA00004123"/>
    </source>
</evidence>
<dbReference type="SMART" id="SM00066">
    <property type="entry name" value="GAL4"/>
    <property type="match status" value="1"/>
</dbReference>
<dbReference type="SUPFAM" id="SSF57701">
    <property type="entry name" value="Zn2/Cys6 DNA-binding domain"/>
    <property type="match status" value="1"/>
</dbReference>
<dbReference type="InterPro" id="IPR001138">
    <property type="entry name" value="Zn2Cys6_DnaBD"/>
</dbReference>
<dbReference type="GO" id="GO:0003677">
    <property type="term" value="F:DNA binding"/>
    <property type="evidence" value="ECO:0007669"/>
    <property type="project" value="InterPro"/>
</dbReference>
<keyword evidence="2" id="KW-0479">Metal-binding</keyword>
<dbReference type="GO" id="GO:0008270">
    <property type="term" value="F:zinc ion binding"/>
    <property type="evidence" value="ECO:0007669"/>
    <property type="project" value="InterPro"/>
</dbReference>
<gene>
    <name evidence="6" type="ORF">PG999_002108</name>
</gene>
<evidence type="ECO:0000259" key="5">
    <source>
        <dbReference type="PROSITE" id="PS50048"/>
    </source>
</evidence>
<dbReference type="CDD" id="cd12148">
    <property type="entry name" value="fungal_TF_MHR"/>
    <property type="match status" value="1"/>
</dbReference>
<organism evidence="6 7">
    <name type="scientific">Apiospora kogelbergensis</name>
    <dbReference type="NCBI Taxonomy" id="1337665"/>
    <lineage>
        <taxon>Eukaryota</taxon>
        <taxon>Fungi</taxon>
        <taxon>Dikarya</taxon>
        <taxon>Ascomycota</taxon>
        <taxon>Pezizomycotina</taxon>
        <taxon>Sordariomycetes</taxon>
        <taxon>Xylariomycetidae</taxon>
        <taxon>Amphisphaeriales</taxon>
        <taxon>Apiosporaceae</taxon>
        <taxon>Apiospora</taxon>
    </lineage>
</organism>
<feature type="compositionally biased region" description="Polar residues" evidence="4">
    <location>
        <begin position="145"/>
        <end position="155"/>
    </location>
</feature>
<dbReference type="InterPro" id="IPR050613">
    <property type="entry name" value="Sec_Metabolite_Reg"/>
</dbReference>
<dbReference type="InterPro" id="IPR036864">
    <property type="entry name" value="Zn2-C6_fun-type_DNA-bd_sf"/>
</dbReference>
<dbReference type="PROSITE" id="PS00463">
    <property type="entry name" value="ZN2_CY6_FUNGAL_1"/>
    <property type="match status" value="1"/>
</dbReference>
<evidence type="ECO:0000256" key="2">
    <source>
        <dbReference type="ARBA" id="ARBA00022723"/>
    </source>
</evidence>
<name>A0AAW0R7E6_9PEZI</name>
<dbReference type="PANTHER" id="PTHR31001:SF49">
    <property type="entry name" value="ZN(II)2CYS6 TRANSCRIPTION FACTOR (EUROFUNG)"/>
    <property type="match status" value="1"/>
</dbReference>
<accession>A0AAW0R7E6</accession>
<dbReference type="GO" id="GO:0006351">
    <property type="term" value="P:DNA-templated transcription"/>
    <property type="evidence" value="ECO:0007669"/>
    <property type="project" value="InterPro"/>
</dbReference>
<evidence type="ECO:0000256" key="3">
    <source>
        <dbReference type="ARBA" id="ARBA00023242"/>
    </source>
</evidence>
<keyword evidence="3" id="KW-0539">Nucleus</keyword>
<evidence type="ECO:0000313" key="7">
    <source>
        <dbReference type="Proteomes" id="UP001392437"/>
    </source>
</evidence>
<feature type="domain" description="Zn(2)-C6 fungal-type" evidence="5">
    <location>
        <begin position="17"/>
        <end position="48"/>
    </location>
</feature>
<proteinExistence type="predicted"/>
<feature type="region of interest" description="Disordered" evidence="4">
    <location>
        <begin position="86"/>
        <end position="156"/>
    </location>
</feature>
<sequence length="713" mass="79177">MEGVVKRVEKRNRPPVSCEPCRTRKLKCNRSLPCDTCNKRGKSSLCVYAPNASRTRPGPNKSRDMKDRLNALESLVSSFLAGEAPLQTSPSAVSENNSTGSEGLPMPVNTVGSTNAPLVAEHGEPPASHVSISRSSKDAPPSPETPNLQKTSDGQVNYIDPSHWLSILDDIKEVREHLSVPNQSRGHSGMALDANHMTPDATFLSLPTQTLSLNDALSALPTRSTCDRLVSWYFNARFMVLGIVHPAKFQAEYTSFWVSPSTASPLWVALLFSILGIAASLRQVLNITEPGGSVPQISVLQQTTVQCLVLGRYTTANAYALEAFMLHLQSCFFSFDVAPVDMWFEMGTVIRLAFRMGYHRDPSKLAGISPYDGEMRRRLWLNISQIDALLSYQLGFPSMIPNGYCDTSVPRNLEDSDLRVDMEVLPPSRPLNEQTPVLYVIVKSGVMMVFRKIVAYTQSICVGPYADALSLDSEMNEAYKAVPELLKQRAINQSFLDHAVLIWQRCTIELLYLKGLVILHRRYISYGQQSPEFEPSRHACVRAALEILSRQAEVHGACEPGGRLYEDGRMFAALPVHDFLLAAMVVALDLSVRMRCRSQQMPDRETEYRELAGKEYRALQVSQRIWAANSAIFPEANIAALALDLMIKKVAEKDISLFVAHNTPPEGLYFSANGELPYAGVVSHMIDGSEDIDWVLLDQYLQNMDPSILDTTF</sequence>
<dbReference type="PANTHER" id="PTHR31001">
    <property type="entry name" value="UNCHARACTERIZED TRANSCRIPTIONAL REGULATORY PROTEIN"/>
    <property type="match status" value="1"/>
</dbReference>
<protein>
    <submittedName>
        <fullName evidence="6">Fungal-specific transcription factor domain-containing protein</fullName>
    </submittedName>
</protein>
<dbReference type="SMART" id="SM00906">
    <property type="entry name" value="Fungal_trans"/>
    <property type="match status" value="1"/>
</dbReference>